<name>A0A5N6ZWQ4_9EURO</name>
<dbReference type="OrthoDB" id="3439489at2759"/>
<protein>
    <submittedName>
        <fullName evidence="1">Uncharacterized protein</fullName>
    </submittedName>
</protein>
<keyword evidence="2" id="KW-1185">Reference proteome</keyword>
<sequence length="136" mass="15311">MSSEPLEPGLYHIKSQQSDDYLTALFPGNGRIVAQPEKGEPFAINPEGPNFVIYFRGIPVGVVGDHLIAQPNVPQVVWKVTKAEAQGAWVFERDDEPRGWWFDPEQEDNLTIRPLIAIPSYPPQYPPPELFVLEMA</sequence>
<accession>A0A5N6ZWQ4</accession>
<dbReference type="GO" id="GO:0004867">
    <property type="term" value="F:serine-type endopeptidase inhibitor activity"/>
    <property type="evidence" value="ECO:0007669"/>
    <property type="project" value="InterPro"/>
</dbReference>
<gene>
    <name evidence="1" type="ORF">BDV27DRAFT_134070</name>
</gene>
<evidence type="ECO:0000313" key="1">
    <source>
        <dbReference type="EMBL" id="KAE8360690.1"/>
    </source>
</evidence>
<organism evidence="1 2">
    <name type="scientific">Aspergillus caelatus</name>
    <dbReference type="NCBI Taxonomy" id="61420"/>
    <lineage>
        <taxon>Eukaryota</taxon>
        <taxon>Fungi</taxon>
        <taxon>Dikarya</taxon>
        <taxon>Ascomycota</taxon>
        <taxon>Pezizomycotina</taxon>
        <taxon>Eurotiomycetes</taxon>
        <taxon>Eurotiomycetidae</taxon>
        <taxon>Eurotiales</taxon>
        <taxon>Aspergillaceae</taxon>
        <taxon>Aspergillus</taxon>
        <taxon>Aspergillus subgen. Circumdati</taxon>
    </lineage>
</organism>
<dbReference type="Pfam" id="PF16850">
    <property type="entry name" value="Inhibitor_I66"/>
    <property type="match status" value="1"/>
</dbReference>
<dbReference type="InterPro" id="IPR031755">
    <property type="entry name" value="Inhibitor_I66"/>
</dbReference>
<reference evidence="1 2" key="1">
    <citation type="submission" date="2019-04" db="EMBL/GenBank/DDBJ databases">
        <title>Friends and foes A comparative genomics studyof 23 Aspergillus species from section Flavi.</title>
        <authorList>
            <consortium name="DOE Joint Genome Institute"/>
            <person name="Kjaerbolling I."/>
            <person name="Vesth T."/>
            <person name="Frisvad J.C."/>
            <person name="Nybo J.L."/>
            <person name="Theobald S."/>
            <person name="Kildgaard S."/>
            <person name="Isbrandt T."/>
            <person name="Kuo A."/>
            <person name="Sato A."/>
            <person name="Lyhne E.K."/>
            <person name="Kogle M.E."/>
            <person name="Wiebenga A."/>
            <person name="Kun R.S."/>
            <person name="Lubbers R.J."/>
            <person name="Makela M.R."/>
            <person name="Barry K."/>
            <person name="Chovatia M."/>
            <person name="Clum A."/>
            <person name="Daum C."/>
            <person name="Haridas S."/>
            <person name="He G."/>
            <person name="LaButti K."/>
            <person name="Lipzen A."/>
            <person name="Mondo S."/>
            <person name="Riley R."/>
            <person name="Salamov A."/>
            <person name="Simmons B.A."/>
            <person name="Magnuson J.K."/>
            <person name="Henrissat B."/>
            <person name="Mortensen U.H."/>
            <person name="Larsen T.O."/>
            <person name="Devries R.P."/>
            <person name="Grigoriev I.V."/>
            <person name="Machida M."/>
            <person name="Baker S.E."/>
            <person name="Andersen M.R."/>
        </authorList>
    </citation>
    <scope>NUCLEOTIDE SEQUENCE [LARGE SCALE GENOMIC DNA]</scope>
    <source>
        <strain evidence="1 2">CBS 763.97</strain>
    </source>
</reference>
<proteinExistence type="predicted"/>
<dbReference type="GeneID" id="43652669"/>
<dbReference type="Gene3D" id="2.80.10.50">
    <property type="match status" value="1"/>
</dbReference>
<dbReference type="Proteomes" id="UP000326268">
    <property type="component" value="Unassembled WGS sequence"/>
</dbReference>
<evidence type="ECO:0000313" key="2">
    <source>
        <dbReference type="Proteomes" id="UP000326268"/>
    </source>
</evidence>
<dbReference type="AlphaFoldDB" id="A0A5N6ZWQ4"/>
<dbReference type="RefSeq" id="XP_031923771.1">
    <property type="nucleotide sequence ID" value="XM_032068223.1"/>
</dbReference>
<dbReference type="EMBL" id="ML737763">
    <property type="protein sequence ID" value="KAE8360690.1"/>
    <property type="molecule type" value="Genomic_DNA"/>
</dbReference>